<feature type="compositionally biased region" description="Basic and acidic residues" evidence="1">
    <location>
        <begin position="190"/>
        <end position="204"/>
    </location>
</feature>
<evidence type="ECO:0000313" key="3">
    <source>
        <dbReference type="EMBL" id="VFQ65585.1"/>
    </source>
</evidence>
<evidence type="ECO:0000256" key="2">
    <source>
        <dbReference type="SAM" id="Phobius"/>
    </source>
</evidence>
<keyword evidence="2" id="KW-0472">Membrane</keyword>
<organism evidence="3 4">
    <name type="scientific">Cuscuta campestris</name>
    <dbReference type="NCBI Taxonomy" id="132261"/>
    <lineage>
        <taxon>Eukaryota</taxon>
        <taxon>Viridiplantae</taxon>
        <taxon>Streptophyta</taxon>
        <taxon>Embryophyta</taxon>
        <taxon>Tracheophyta</taxon>
        <taxon>Spermatophyta</taxon>
        <taxon>Magnoliopsida</taxon>
        <taxon>eudicotyledons</taxon>
        <taxon>Gunneridae</taxon>
        <taxon>Pentapetalae</taxon>
        <taxon>asterids</taxon>
        <taxon>lamiids</taxon>
        <taxon>Solanales</taxon>
        <taxon>Convolvulaceae</taxon>
        <taxon>Cuscuteae</taxon>
        <taxon>Cuscuta</taxon>
        <taxon>Cuscuta subgen. Grammica</taxon>
        <taxon>Cuscuta sect. Cleistogrammica</taxon>
    </lineage>
</organism>
<name>A0A484KMA3_9ASTE</name>
<proteinExistence type="predicted"/>
<feature type="region of interest" description="Disordered" evidence="1">
    <location>
        <begin position="181"/>
        <end position="221"/>
    </location>
</feature>
<protein>
    <submittedName>
        <fullName evidence="3">Uncharacterized protein</fullName>
    </submittedName>
</protein>
<accession>A0A484KMA3</accession>
<evidence type="ECO:0000256" key="1">
    <source>
        <dbReference type="SAM" id="MobiDB-lite"/>
    </source>
</evidence>
<dbReference type="EMBL" id="OOIL02000473">
    <property type="protein sequence ID" value="VFQ65585.1"/>
    <property type="molecule type" value="Genomic_DNA"/>
</dbReference>
<feature type="transmembrane region" description="Helical" evidence="2">
    <location>
        <begin position="113"/>
        <end position="133"/>
    </location>
</feature>
<dbReference type="Proteomes" id="UP000595140">
    <property type="component" value="Unassembled WGS sequence"/>
</dbReference>
<reference evidence="3 4" key="1">
    <citation type="submission" date="2018-04" db="EMBL/GenBank/DDBJ databases">
        <authorList>
            <person name="Vogel A."/>
        </authorList>
    </citation>
    <scope>NUCLEOTIDE SEQUENCE [LARGE SCALE GENOMIC DNA]</scope>
</reference>
<sequence>MVMRTHISKTARKFLGTIRLFMVEQKALECLILRKEKKSSLPLIPLLPQLLSTSSARRSPKLAGGTKASYSVPASAEIGIPTLILVSTIADSPSAVVNAVVITVAVRWMMVTGSIIAVPIPLFSWLGSVLSIVNSPSLLAQFCSGVDCTIDFKSSPLLMILDVRKEPPNLKDIPSVRDFPDMFPDELPEFEGRRRSEQQRRRDSSSTLGVSCPCPDHRFAR</sequence>
<keyword evidence="2" id="KW-1133">Transmembrane helix</keyword>
<evidence type="ECO:0000313" key="4">
    <source>
        <dbReference type="Proteomes" id="UP000595140"/>
    </source>
</evidence>
<dbReference type="AlphaFoldDB" id="A0A484KMA3"/>
<keyword evidence="2" id="KW-0812">Transmembrane</keyword>
<gene>
    <name evidence="3" type="ORF">CCAM_LOCUS7361</name>
</gene>
<keyword evidence="4" id="KW-1185">Reference proteome</keyword>